<keyword evidence="4 5" id="KW-0687">Ribonucleoprotein</keyword>
<evidence type="ECO:0000259" key="7">
    <source>
        <dbReference type="Pfam" id="PF01386"/>
    </source>
</evidence>
<feature type="compositionally biased region" description="Acidic residues" evidence="6">
    <location>
        <begin position="181"/>
        <end position="208"/>
    </location>
</feature>
<dbReference type="Gene3D" id="2.40.240.10">
    <property type="entry name" value="Ribosomal Protein L25, Chain P"/>
    <property type="match status" value="1"/>
</dbReference>
<organism evidence="9 10">
    <name type="scientific">Nosocomiicoccus ampullae</name>
    <dbReference type="NCBI Taxonomy" id="489910"/>
    <lineage>
        <taxon>Bacteria</taxon>
        <taxon>Bacillati</taxon>
        <taxon>Bacillota</taxon>
        <taxon>Bacilli</taxon>
        <taxon>Bacillales</taxon>
        <taxon>Staphylococcaceae</taxon>
        <taxon>Nosocomiicoccus</taxon>
    </lineage>
</organism>
<dbReference type="InterPro" id="IPR020056">
    <property type="entry name" value="Rbsml_bL25/Gln-tRNA_synth_N"/>
</dbReference>
<dbReference type="InterPro" id="IPR020930">
    <property type="entry name" value="Ribosomal_uL5_bac-type"/>
</dbReference>
<comment type="function">
    <text evidence="5">This is one of the proteins that binds to the 5S RNA in the ribosome where it forms part of the central protuberance.</text>
</comment>
<dbReference type="InterPro" id="IPR037121">
    <property type="entry name" value="Ribosomal_bL25_C"/>
</dbReference>
<dbReference type="NCBIfam" id="TIGR00731">
    <property type="entry name" value="bL25_bact_ctc"/>
    <property type="match status" value="1"/>
</dbReference>
<proteinExistence type="inferred from homology"/>
<evidence type="ECO:0000256" key="4">
    <source>
        <dbReference type="ARBA" id="ARBA00023274"/>
    </source>
</evidence>
<keyword evidence="2 5" id="KW-0694">RNA-binding</keyword>
<comment type="similarity">
    <text evidence="5">Belongs to the bacterial ribosomal protein bL25 family. CTC subfamily.</text>
</comment>
<dbReference type="InterPro" id="IPR029751">
    <property type="entry name" value="Ribosomal_L25_dom"/>
</dbReference>
<dbReference type="GO" id="GO:0006412">
    <property type="term" value="P:translation"/>
    <property type="evidence" value="ECO:0007669"/>
    <property type="project" value="UniProtKB-UniRule"/>
</dbReference>
<sequence>MAKLVADSRESLTKGELNELRAAGKVPSVLYGYNVENTSVTVDEVEFIKLIREIGRNGVIDLELDGKSVQVMVNEYQFEPLKNRIDHIDFIAINMDEERTVEVSIVTVGEAAGEKDGGVVEQPNFVVEVTARPADIPEEIEVNVEELEVGDSITVGDVRDQFSFTIEDEDDTTLAMVSVPQEEEEEVEEAEDAEESEEAAEESSEDEE</sequence>
<keyword evidence="1 5" id="KW-0699">rRNA-binding</keyword>
<dbReference type="SUPFAM" id="SSF50715">
    <property type="entry name" value="Ribosomal protein L25-like"/>
    <property type="match status" value="1"/>
</dbReference>
<evidence type="ECO:0000256" key="3">
    <source>
        <dbReference type="ARBA" id="ARBA00022980"/>
    </source>
</evidence>
<feature type="domain" description="Large ribosomal subunit protein bL25 beta" evidence="8">
    <location>
        <begin position="100"/>
        <end position="180"/>
    </location>
</feature>
<keyword evidence="3 5" id="KW-0689">Ribosomal protein</keyword>
<dbReference type="Proteomes" id="UP000579136">
    <property type="component" value="Unassembled WGS sequence"/>
</dbReference>
<gene>
    <name evidence="5" type="primary">rplY</name>
    <name evidence="5" type="synonym">ctc</name>
    <name evidence="9" type="ORF">HNQ45_001513</name>
</gene>
<dbReference type="GO" id="GO:0008097">
    <property type="term" value="F:5S rRNA binding"/>
    <property type="evidence" value="ECO:0007669"/>
    <property type="project" value="InterPro"/>
</dbReference>
<protein>
    <recommendedName>
        <fullName evidence="5">Large ribosomal subunit protein bL25</fullName>
    </recommendedName>
    <alternativeName>
        <fullName evidence="5">General stress protein CTC</fullName>
    </alternativeName>
</protein>
<evidence type="ECO:0000313" key="10">
    <source>
        <dbReference type="Proteomes" id="UP000579136"/>
    </source>
</evidence>
<comment type="caution">
    <text evidence="9">The sequence shown here is derived from an EMBL/GenBank/DDBJ whole genome shotgun (WGS) entry which is preliminary data.</text>
</comment>
<dbReference type="Pfam" id="PF01386">
    <property type="entry name" value="Ribosomal_L25p"/>
    <property type="match status" value="1"/>
</dbReference>
<dbReference type="GO" id="GO:0022625">
    <property type="term" value="C:cytosolic large ribosomal subunit"/>
    <property type="evidence" value="ECO:0007669"/>
    <property type="project" value="TreeGrafter"/>
</dbReference>
<dbReference type="HAMAP" id="MF_01334">
    <property type="entry name" value="Ribosomal_bL25_CTC"/>
    <property type="match status" value="1"/>
</dbReference>
<keyword evidence="10" id="KW-1185">Reference proteome</keyword>
<dbReference type="InterPro" id="IPR020057">
    <property type="entry name" value="Ribosomal_bL25_b-dom"/>
</dbReference>
<dbReference type="InterPro" id="IPR011035">
    <property type="entry name" value="Ribosomal_bL25/Gln-tRNA_synth"/>
</dbReference>
<dbReference type="AlphaFoldDB" id="A0A9Q2D1D5"/>
<dbReference type="Gene3D" id="2.170.120.20">
    <property type="entry name" value="Ribosomal protein L25, beta domain"/>
    <property type="match status" value="1"/>
</dbReference>
<comment type="subunit">
    <text evidence="5">Part of the 50S ribosomal subunit; part of the 5S rRNA/L5/L18/L25 subcomplex. Contacts the 5S rRNA. Binds to the 5S rRNA independently of L5 and L18.</text>
</comment>
<name>A0A9Q2D1D5_9STAP</name>
<accession>A0A9Q2D1D5</accession>
<evidence type="ECO:0000256" key="2">
    <source>
        <dbReference type="ARBA" id="ARBA00022884"/>
    </source>
</evidence>
<feature type="region of interest" description="Disordered" evidence="6">
    <location>
        <begin position="170"/>
        <end position="208"/>
    </location>
</feature>
<evidence type="ECO:0000256" key="5">
    <source>
        <dbReference type="HAMAP-Rule" id="MF_01334"/>
    </source>
</evidence>
<dbReference type="RefSeq" id="WP_183675390.1">
    <property type="nucleotide sequence ID" value="NZ_CBCRYX010000006.1"/>
</dbReference>
<dbReference type="Pfam" id="PF14693">
    <property type="entry name" value="Ribosomal_TL5_C"/>
    <property type="match status" value="1"/>
</dbReference>
<evidence type="ECO:0000256" key="6">
    <source>
        <dbReference type="SAM" id="MobiDB-lite"/>
    </source>
</evidence>
<feature type="domain" description="Large ribosomal subunit protein bL25 L25" evidence="7">
    <location>
        <begin position="4"/>
        <end position="90"/>
    </location>
</feature>
<dbReference type="CDD" id="cd00495">
    <property type="entry name" value="Ribosomal_L25_TL5_CTC"/>
    <property type="match status" value="1"/>
</dbReference>
<dbReference type="InterPro" id="IPR001021">
    <property type="entry name" value="Ribosomal_bL25_long"/>
</dbReference>
<evidence type="ECO:0000259" key="8">
    <source>
        <dbReference type="Pfam" id="PF14693"/>
    </source>
</evidence>
<evidence type="ECO:0000256" key="1">
    <source>
        <dbReference type="ARBA" id="ARBA00022730"/>
    </source>
</evidence>
<evidence type="ECO:0000313" key="9">
    <source>
        <dbReference type="EMBL" id="MBB5176625.1"/>
    </source>
</evidence>
<dbReference type="PANTHER" id="PTHR33284:SF1">
    <property type="entry name" value="RIBOSOMAL PROTEIN L25_GLN-TRNA SYNTHETASE, ANTI-CODON-BINDING DOMAIN-CONTAINING PROTEIN"/>
    <property type="match status" value="1"/>
</dbReference>
<reference evidence="9 10" key="1">
    <citation type="submission" date="2020-08" db="EMBL/GenBank/DDBJ databases">
        <title>Genomic Encyclopedia of Type Strains, Phase IV (KMG-IV): sequencing the most valuable type-strain genomes for metagenomic binning, comparative biology and taxonomic classification.</title>
        <authorList>
            <person name="Goeker M."/>
        </authorList>
    </citation>
    <scope>NUCLEOTIDE SEQUENCE [LARGE SCALE GENOMIC DNA]</scope>
    <source>
        <strain evidence="9 10">DSM 19163</strain>
    </source>
</reference>
<dbReference type="GO" id="GO:0003735">
    <property type="term" value="F:structural constituent of ribosome"/>
    <property type="evidence" value="ECO:0007669"/>
    <property type="project" value="InterPro"/>
</dbReference>
<dbReference type="PANTHER" id="PTHR33284">
    <property type="entry name" value="RIBOSOMAL PROTEIN L25/GLN-TRNA SYNTHETASE, ANTI-CODON-BINDING DOMAIN-CONTAINING PROTEIN"/>
    <property type="match status" value="1"/>
</dbReference>
<dbReference type="NCBIfam" id="NF004133">
    <property type="entry name" value="PRK05618.2-4"/>
    <property type="match status" value="1"/>
</dbReference>
<dbReference type="EMBL" id="JACHHF010000010">
    <property type="protein sequence ID" value="MBB5176625.1"/>
    <property type="molecule type" value="Genomic_DNA"/>
</dbReference>